<gene>
    <name evidence="1" type="ORF">Glove_311g60</name>
</gene>
<dbReference type="AlphaFoldDB" id="A0A397HRI7"/>
<evidence type="ECO:0008006" key="3">
    <source>
        <dbReference type="Google" id="ProtNLM"/>
    </source>
</evidence>
<dbReference type="Gene3D" id="3.30.200.20">
    <property type="entry name" value="Phosphorylase Kinase, domain 1"/>
    <property type="match status" value="1"/>
</dbReference>
<organism evidence="1 2">
    <name type="scientific">Diversispora epigaea</name>
    <dbReference type="NCBI Taxonomy" id="1348612"/>
    <lineage>
        <taxon>Eukaryota</taxon>
        <taxon>Fungi</taxon>
        <taxon>Fungi incertae sedis</taxon>
        <taxon>Mucoromycota</taxon>
        <taxon>Glomeromycotina</taxon>
        <taxon>Glomeromycetes</taxon>
        <taxon>Diversisporales</taxon>
        <taxon>Diversisporaceae</taxon>
        <taxon>Diversispora</taxon>
    </lineage>
</organism>
<protein>
    <recommendedName>
        <fullName evidence="3">Protein kinase domain-containing protein</fullName>
    </recommendedName>
</protein>
<name>A0A397HRI7_9GLOM</name>
<sequence length="148" mass="17418">MSQEKGIFYCPAGHSYNNYSHLFHSRCNSCTNENFSREFGTWSSGNVEIDKAIQKSQKNHQEYYGNSLQWIPYNNFRDIKHIADGGYGSVCSAILKNGIKKDWDFNKQDWEYSYVGSKVALKEINDSRHDISKFLREVCYFYLDYKLF</sequence>
<evidence type="ECO:0000313" key="1">
    <source>
        <dbReference type="EMBL" id="RHZ65795.1"/>
    </source>
</evidence>
<accession>A0A397HRI7</accession>
<dbReference type="InterPro" id="IPR011009">
    <property type="entry name" value="Kinase-like_dom_sf"/>
</dbReference>
<keyword evidence="2" id="KW-1185">Reference proteome</keyword>
<comment type="caution">
    <text evidence="1">The sequence shown here is derived from an EMBL/GenBank/DDBJ whole genome shotgun (WGS) entry which is preliminary data.</text>
</comment>
<evidence type="ECO:0000313" key="2">
    <source>
        <dbReference type="Proteomes" id="UP000266861"/>
    </source>
</evidence>
<dbReference type="OrthoDB" id="2304381at2759"/>
<dbReference type="Proteomes" id="UP000266861">
    <property type="component" value="Unassembled WGS sequence"/>
</dbReference>
<proteinExistence type="predicted"/>
<dbReference type="SUPFAM" id="SSF56112">
    <property type="entry name" value="Protein kinase-like (PK-like)"/>
    <property type="match status" value="1"/>
</dbReference>
<reference evidence="1 2" key="1">
    <citation type="submission" date="2018-08" db="EMBL/GenBank/DDBJ databases">
        <title>Genome and evolution of the arbuscular mycorrhizal fungus Diversispora epigaea (formerly Glomus versiforme) and its bacterial endosymbionts.</title>
        <authorList>
            <person name="Sun X."/>
            <person name="Fei Z."/>
            <person name="Harrison M."/>
        </authorList>
    </citation>
    <scope>NUCLEOTIDE SEQUENCE [LARGE SCALE GENOMIC DNA]</scope>
    <source>
        <strain evidence="1 2">IT104</strain>
    </source>
</reference>
<dbReference type="EMBL" id="PQFF01000285">
    <property type="protein sequence ID" value="RHZ65795.1"/>
    <property type="molecule type" value="Genomic_DNA"/>
</dbReference>